<dbReference type="RefSeq" id="XP_033595089.1">
    <property type="nucleotide sequence ID" value="XM_033745001.1"/>
</dbReference>
<reference evidence="2" key="1">
    <citation type="journal article" date="2020" name="Stud. Mycol.">
        <title>101 Dothideomycetes genomes: a test case for predicting lifestyles and emergence of pathogens.</title>
        <authorList>
            <person name="Haridas S."/>
            <person name="Albert R."/>
            <person name="Binder M."/>
            <person name="Bloem J."/>
            <person name="Labutti K."/>
            <person name="Salamov A."/>
            <person name="Andreopoulos B."/>
            <person name="Baker S."/>
            <person name="Barry K."/>
            <person name="Bills G."/>
            <person name="Bluhm B."/>
            <person name="Cannon C."/>
            <person name="Castanera R."/>
            <person name="Culley D."/>
            <person name="Daum C."/>
            <person name="Ezra D."/>
            <person name="Gonzalez J."/>
            <person name="Henrissat B."/>
            <person name="Kuo A."/>
            <person name="Liang C."/>
            <person name="Lipzen A."/>
            <person name="Lutzoni F."/>
            <person name="Magnuson J."/>
            <person name="Mondo S."/>
            <person name="Nolan M."/>
            <person name="Ohm R."/>
            <person name="Pangilinan J."/>
            <person name="Park H.-J."/>
            <person name="Ramirez L."/>
            <person name="Alfaro M."/>
            <person name="Sun H."/>
            <person name="Tritt A."/>
            <person name="Yoshinaga Y."/>
            <person name="Zwiers L.-H."/>
            <person name="Turgeon B."/>
            <person name="Goodwin S."/>
            <person name="Spatafora J."/>
            <person name="Crous P."/>
            <person name="Grigoriev I."/>
        </authorList>
    </citation>
    <scope>NUCLEOTIDE SEQUENCE</scope>
    <source>
        <strain evidence="2">CBS 121739</strain>
    </source>
</reference>
<dbReference type="GeneID" id="54486055"/>
<keyword evidence="3" id="KW-1185">Reference proteome</keyword>
<evidence type="ECO:0000313" key="3">
    <source>
        <dbReference type="Proteomes" id="UP000799437"/>
    </source>
</evidence>
<gene>
    <name evidence="2" type="ORF">EJ05DRAFT_481134</name>
    <name evidence="1" type="ORF">EJ05DRAFT_481271</name>
</gene>
<dbReference type="Proteomes" id="UP000799437">
    <property type="component" value="Unassembled WGS sequence"/>
</dbReference>
<dbReference type="EMBL" id="ML996619">
    <property type="protein sequence ID" value="KAF2752469.1"/>
    <property type="molecule type" value="Genomic_DNA"/>
</dbReference>
<dbReference type="AlphaFoldDB" id="A0A6A6VPS5"/>
<name>A0A6A6VPS5_9PEZI</name>
<evidence type="ECO:0000313" key="1">
    <source>
        <dbReference type="EMBL" id="KAF2752469.1"/>
    </source>
</evidence>
<organism evidence="2 3">
    <name type="scientific">Pseudovirgaria hyperparasitica</name>
    <dbReference type="NCBI Taxonomy" id="470096"/>
    <lineage>
        <taxon>Eukaryota</taxon>
        <taxon>Fungi</taxon>
        <taxon>Dikarya</taxon>
        <taxon>Ascomycota</taxon>
        <taxon>Pezizomycotina</taxon>
        <taxon>Dothideomycetes</taxon>
        <taxon>Dothideomycetes incertae sedis</taxon>
        <taxon>Acrospermales</taxon>
        <taxon>Acrospermaceae</taxon>
        <taxon>Pseudovirgaria</taxon>
    </lineage>
</organism>
<dbReference type="EMBL" id="ML996603">
    <property type="protein sequence ID" value="KAF2752638.1"/>
    <property type="molecule type" value="Genomic_DNA"/>
</dbReference>
<proteinExistence type="predicted"/>
<protein>
    <submittedName>
        <fullName evidence="2">Uncharacterized protein</fullName>
    </submittedName>
</protein>
<accession>A0A6A6VPS5</accession>
<evidence type="ECO:0000313" key="2">
    <source>
        <dbReference type="EMBL" id="KAF2752638.1"/>
    </source>
</evidence>
<sequence length="69" mass="7527">MLPAQGVHDMGLSGRPEAHILSKRYLLTWCSMLRSSPAATPSFLVGTRLATEIDIVPSEDPSPARRSIH</sequence>